<reference evidence="6" key="1">
    <citation type="journal article" date="2019" name="Int. J. Syst. Evol. Microbiol.">
        <title>The Global Catalogue of Microorganisms (GCM) 10K type strain sequencing project: providing services to taxonomists for standard genome sequencing and annotation.</title>
        <authorList>
            <consortium name="The Broad Institute Genomics Platform"/>
            <consortium name="The Broad Institute Genome Sequencing Center for Infectious Disease"/>
            <person name="Wu L."/>
            <person name="Ma J."/>
        </authorList>
    </citation>
    <scope>NUCLEOTIDE SEQUENCE [LARGE SCALE GENOMIC DNA]</scope>
    <source>
        <strain evidence="6">CGMCC 1.15399</strain>
    </source>
</reference>
<dbReference type="InterPro" id="IPR006710">
    <property type="entry name" value="Glyco_hydro_43"/>
</dbReference>
<keyword evidence="6" id="KW-1185">Reference proteome</keyword>
<feature type="chain" id="PRO_5047305396" evidence="4">
    <location>
        <begin position="45"/>
        <end position="358"/>
    </location>
</feature>
<sequence length="358" mass="38116">MTETISTGAGSGKTGREHVLRLLGGVFAAASLVLALFGAAPATAAVPAAVPAASGQTIAGLDAHDGMITQVGSTYYLYGTRYGCGFNWGTPGTPFCGFGVWQSTDRTRWTFVRNLFDPYGRNSWRAESWQTTCGIHGGGCFNARMVQRASDGVWILWFNAPDDFRRTGANAYYAMGCLSPAGPCGDQYAGGTTHKPNLYTCHDNGDFSIVNDGGTAYIVCTTINQSFNVEPLDQWWTNGIGGGATNVGGLINVESPAVFRAGAYLYLTYSDPNCGYCSGIGTSYIYSTNGMLGPWHAGGNISDRSCSGQPRSLSWLDGTITQWIDQWTPNGAPNQTGAAIRLEPLRITTPPRIQPLSC</sequence>
<comment type="similarity">
    <text evidence="3">Belongs to the glycosyl hydrolase 43 family.</text>
</comment>
<keyword evidence="2 3" id="KW-0326">Glycosidase</keyword>
<dbReference type="RefSeq" id="WP_219536313.1">
    <property type="nucleotide sequence ID" value="NZ_JAHKRM010000029.1"/>
</dbReference>
<dbReference type="Proteomes" id="UP001597097">
    <property type="component" value="Unassembled WGS sequence"/>
</dbReference>
<name>A0ABW4GZ90_9ACTN</name>
<keyword evidence="4" id="KW-0732">Signal</keyword>
<evidence type="ECO:0000256" key="2">
    <source>
        <dbReference type="ARBA" id="ARBA00023295"/>
    </source>
</evidence>
<protein>
    <submittedName>
        <fullName evidence="5">Family 43 glycosylhydrolase</fullName>
    </submittedName>
</protein>
<evidence type="ECO:0000256" key="3">
    <source>
        <dbReference type="RuleBase" id="RU361187"/>
    </source>
</evidence>
<evidence type="ECO:0000256" key="1">
    <source>
        <dbReference type="ARBA" id="ARBA00022801"/>
    </source>
</evidence>
<evidence type="ECO:0000313" key="6">
    <source>
        <dbReference type="Proteomes" id="UP001597097"/>
    </source>
</evidence>
<accession>A0ABW4GZ90</accession>
<dbReference type="Pfam" id="PF04616">
    <property type="entry name" value="Glyco_hydro_43"/>
    <property type="match status" value="1"/>
</dbReference>
<proteinExistence type="inferred from homology"/>
<organism evidence="5 6">
    <name type="scientific">Nonomuraea guangzhouensis</name>
    <dbReference type="NCBI Taxonomy" id="1291555"/>
    <lineage>
        <taxon>Bacteria</taxon>
        <taxon>Bacillati</taxon>
        <taxon>Actinomycetota</taxon>
        <taxon>Actinomycetes</taxon>
        <taxon>Streptosporangiales</taxon>
        <taxon>Streptosporangiaceae</taxon>
        <taxon>Nonomuraea</taxon>
    </lineage>
</organism>
<evidence type="ECO:0000256" key="4">
    <source>
        <dbReference type="SAM" id="SignalP"/>
    </source>
</evidence>
<dbReference type="EMBL" id="JBHUCM010000084">
    <property type="protein sequence ID" value="MFD1547855.1"/>
    <property type="molecule type" value="Genomic_DNA"/>
</dbReference>
<gene>
    <name evidence="5" type="ORF">ACFSJ0_63265</name>
</gene>
<keyword evidence="1 3" id="KW-0378">Hydrolase</keyword>
<feature type="signal peptide" evidence="4">
    <location>
        <begin position="1"/>
        <end position="44"/>
    </location>
</feature>
<evidence type="ECO:0000313" key="5">
    <source>
        <dbReference type="EMBL" id="MFD1547855.1"/>
    </source>
</evidence>
<comment type="caution">
    <text evidence="5">The sequence shown here is derived from an EMBL/GenBank/DDBJ whole genome shotgun (WGS) entry which is preliminary data.</text>
</comment>